<comment type="caution">
    <text evidence="1">The sequence shown here is derived from an EMBL/GenBank/DDBJ whole genome shotgun (WGS) entry which is preliminary data.</text>
</comment>
<dbReference type="eggNOG" id="COG3118">
    <property type="taxonomic scope" value="Bacteria"/>
</dbReference>
<accession>X7E6T4</accession>
<keyword evidence="2" id="KW-1185">Reference proteome</keyword>
<organism evidence="1 2">
    <name type="scientific">Roseivivax halodurans JCM 10272</name>
    <dbReference type="NCBI Taxonomy" id="1449350"/>
    <lineage>
        <taxon>Bacteria</taxon>
        <taxon>Pseudomonadati</taxon>
        <taxon>Pseudomonadota</taxon>
        <taxon>Alphaproteobacteria</taxon>
        <taxon>Rhodobacterales</taxon>
        <taxon>Roseobacteraceae</taxon>
        <taxon>Roseivivax</taxon>
    </lineage>
</organism>
<reference evidence="1 2" key="1">
    <citation type="submission" date="2014-01" db="EMBL/GenBank/DDBJ databases">
        <title>Roseivivax halodurans JCM 10272 Genome Sequencing.</title>
        <authorList>
            <person name="Lai Q."/>
            <person name="Li G."/>
            <person name="Shao Z."/>
        </authorList>
    </citation>
    <scope>NUCLEOTIDE SEQUENCE [LARGE SCALE GENOMIC DNA]</scope>
    <source>
        <strain evidence="1 2">JCM 10272</strain>
    </source>
</reference>
<dbReference type="AlphaFoldDB" id="X7E6T4"/>
<dbReference type="RefSeq" id="WP_037267199.1">
    <property type="nucleotide sequence ID" value="NZ_JALZ01000070.1"/>
</dbReference>
<gene>
    <name evidence="1" type="ORF">OCH239_20000</name>
</gene>
<protein>
    <submittedName>
        <fullName evidence="1">Uncharacterized protein</fullName>
    </submittedName>
</protein>
<dbReference type="InterPro" id="IPR049245">
    <property type="entry name" value="DUF6880"/>
</dbReference>
<dbReference type="Pfam" id="PF21810">
    <property type="entry name" value="DUF6880"/>
    <property type="match status" value="1"/>
</dbReference>
<evidence type="ECO:0000313" key="1">
    <source>
        <dbReference type="EMBL" id="ETX11672.1"/>
    </source>
</evidence>
<dbReference type="Proteomes" id="UP000022447">
    <property type="component" value="Unassembled WGS sequence"/>
</dbReference>
<sequence>MARKALNKANLVELGADTLADLLLETVKGDAARQRRVRMVLSADQGLEAIRAEVLKRFASVRRGRSFLSRKAQKKLAKELSDLTQLIETRIAPDDPNAAFDLLWTQLHLAAGIHERTDDSWGTIGDIMGDAMAAIERLAPRLSKAPEALAEDVFEAVSEDGYGAFDDAVPALAEALGATGLARLRTLAEAARDAPLTEADHARYDFISNDDARAERALAGRNLTANMILRDVADAEGDVDSWLAQYTPEQLTYVTIAPAAASRLLEAGRAEEALRLVEAVPPRDSRDPWDDTPDLDETRFACLEALGRTDELRVALWHRFERHLCPAALHRHLSLLPDFEDIEAEEAARRLVLGHEPIEQALVYCLEPPDLPLAAELTDARSDEIDGDAYEILTPLADALAPGHPLAAVLLWRSMIDFALDRARSGRYGHAARHLTSCAAADTEIEDYGPNPSHAEYLETLRQAHPKKTAFWQRVRAE</sequence>
<name>X7E6T4_9RHOB</name>
<dbReference type="STRING" id="1449350.OCH239_20000"/>
<dbReference type="EMBL" id="JALZ01000070">
    <property type="protein sequence ID" value="ETX11672.1"/>
    <property type="molecule type" value="Genomic_DNA"/>
</dbReference>
<evidence type="ECO:0000313" key="2">
    <source>
        <dbReference type="Proteomes" id="UP000022447"/>
    </source>
</evidence>
<dbReference type="OrthoDB" id="7183688at2"/>
<proteinExistence type="predicted"/>
<dbReference type="PATRIC" id="fig|1449350.3.peg.4169"/>